<dbReference type="AlphaFoldDB" id="A0A835CEU7"/>
<organism evidence="1 2">
    <name type="scientific">Senna tora</name>
    <dbReference type="NCBI Taxonomy" id="362788"/>
    <lineage>
        <taxon>Eukaryota</taxon>
        <taxon>Viridiplantae</taxon>
        <taxon>Streptophyta</taxon>
        <taxon>Embryophyta</taxon>
        <taxon>Tracheophyta</taxon>
        <taxon>Spermatophyta</taxon>
        <taxon>Magnoliopsida</taxon>
        <taxon>eudicotyledons</taxon>
        <taxon>Gunneridae</taxon>
        <taxon>Pentapetalae</taxon>
        <taxon>rosids</taxon>
        <taxon>fabids</taxon>
        <taxon>Fabales</taxon>
        <taxon>Fabaceae</taxon>
        <taxon>Caesalpinioideae</taxon>
        <taxon>Cassia clade</taxon>
        <taxon>Senna</taxon>
    </lineage>
</organism>
<comment type="caution">
    <text evidence="1">The sequence shown here is derived from an EMBL/GenBank/DDBJ whole genome shotgun (WGS) entry which is preliminary data.</text>
</comment>
<keyword evidence="2" id="KW-1185">Reference proteome</keyword>
<reference evidence="1" key="1">
    <citation type="submission" date="2020-09" db="EMBL/GenBank/DDBJ databases">
        <title>Genome-Enabled Discovery of Anthraquinone Biosynthesis in Senna tora.</title>
        <authorList>
            <person name="Kang S.-H."/>
            <person name="Pandey R.P."/>
            <person name="Lee C.-M."/>
            <person name="Sim J.-S."/>
            <person name="Jeong J.-T."/>
            <person name="Choi B.-S."/>
            <person name="Jung M."/>
            <person name="Ginzburg D."/>
            <person name="Zhao K."/>
            <person name="Won S.Y."/>
            <person name="Oh T.-J."/>
            <person name="Yu Y."/>
            <person name="Kim N.-H."/>
            <person name="Lee O.R."/>
            <person name="Lee T.-H."/>
            <person name="Bashyal P."/>
            <person name="Kim T.-S."/>
            <person name="Lee W.-H."/>
            <person name="Kawkins C."/>
            <person name="Kim C.-K."/>
            <person name="Kim J.S."/>
            <person name="Ahn B.O."/>
            <person name="Rhee S.Y."/>
            <person name="Sohng J.K."/>
        </authorList>
    </citation>
    <scope>NUCLEOTIDE SEQUENCE</scope>
    <source>
        <tissue evidence="1">Leaf</tissue>
    </source>
</reference>
<dbReference type="Proteomes" id="UP000634136">
    <property type="component" value="Unassembled WGS sequence"/>
</dbReference>
<sequence>MKAKEELKEVRKKWKEIEERYRMQEELLKKPLDIANKTKKEIEKTIGKLLLHQFMTLNPKLPNHFL</sequence>
<evidence type="ECO:0000313" key="2">
    <source>
        <dbReference type="Proteomes" id="UP000634136"/>
    </source>
</evidence>
<dbReference type="EMBL" id="JAAIUW010000003">
    <property type="protein sequence ID" value="KAF7838861.1"/>
    <property type="molecule type" value="Genomic_DNA"/>
</dbReference>
<gene>
    <name evidence="1" type="ORF">G2W53_007343</name>
</gene>
<name>A0A835CEU7_9FABA</name>
<evidence type="ECO:0000313" key="1">
    <source>
        <dbReference type="EMBL" id="KAF7838861.1"/>
    </source>
</evidence>
<proteinExistence type="predicted"/>
<accession>A0A835CEU7</accession>
<protein>
    <submittedName>
        <fullName evidence="1">Uncharacterized protein</fullName>
    </submittedName>
</protein>